<dbReference type="EMBL" id="CAVP010059543">
    <property type="protein sequence ID" value="CDL95895.1"/>
    <property type="molecule type" value="Genomic_DNA"/>
</dbReference>
<name>W6NGL1_HAECO</name>
<gene>
    <name evidence="1" type="ORF">HCOI_01963000</name>
</gene>
<proteinExistence type="predicted"/>
<dbReference type="AlphaFoldDB" id="W6NGL1"/>
<reference evidence="1" key="2">
    <citation type="submission" date="2013-05" db="EMBL/GenBank/DDBJ databases">
        <title>The genome and transcriptome of Haemonchus contortus: a key model parasite for drug and vaccine discovery.</title>
        <authorList>
            <person name="Laing R."/>
            <person name="Kikuchi T."/>
            <person name="Martinelli A."/>
            <person name="Tsai I.J."/>
            <person name="Beech R.N."/>
            <person name="Redman E."/>
            <person name="Holroyd N."/>
            <person name="Bartley D.J."/>
            <person name="Beasley H."/>
            <person name="Britton C."/>
            <person name="Curran D."/>
            <person name="Devaney E."/>
            <person name="Gilabert A."/>
            <person name="Jackson F."/>
            <person name="Hunt M."/>
            <person name="Johnston S."/>
            <person name="Kryukov I."/>
            <person name="Li K."/>
            <person name="Morrison A.A."/>
            <person name="Reid A.J."/>
            <person name="Sargison N."/>
            <person name="Saunders G."/>
            <person name="Wasmuth J.D."/>
            <person name="Wolstenholme A."/>
            <person name="Berriman M."/>
            <person name="Gilleard J.S."/>
            <person name="Cotton J.A."/>
        </authorList>
    </citation>
    <scope>NUCLEOTIDE SEQUENCE [LARGE SCALE GENOMIC DNA]</scope>
    <source>
        <strain evidence="1">ISE/inbred ISE</strain>
    </source>
</reference>
<protein>
    <submittedName>
        <fullName evidence="1">Uncharacterized protein</fullName>
    </submittedName>
</protein>
<comment type="caution">
    <text evidence="1">The sequence shown here is derived from an EMBL/GenBank/DDBJ whole genome shotgun (WGS) entry which is preliminary data.</text>
</comment>
<organism evidence="1">
    <name type="scientific">Haemonchus contortus</name>
    <name type="common">Barber pole worm</name>
    <dbReference type="NCBI Taxonomy" id="6289"/>
    <lineage>
        <taxon>Eukaryota</taxon>
        <taxon>Metazoa</taxon>
        <taxon>Ecdysozoa</taxon>
        <taxon>Nematoda</taxon>
        <taxon>Chromadorea</taxon>
        <taxon>Rhabditida</taxon>
        <taxon>Rhabditina</taxon>
        <taxon>Rhabditomorpha</taxon>
        <taxon>Strongyloidea</taxon>
        <taxon>Trichostrongylidae</taxon>
        <taxon>Haemonchus</taxon>
    </lineage>
</organism>
<reference evidence="1" key="1">
    <citation type="submission" date="2013-03" db="EMBL/GenBank/DDBJ databases">
        <authorList>
            <person name="Aslett M."/>
        </authorList>
    </citation>
    <scope>NUCLEOTIDE SEQUENCE [LARGE SCALE GENOMIC DNA]</scope>
    <source>
        <strain evidence="1">ISE/inbred ISE</strain>
    </source>
</reference>
<sequence>MYDLTEKTSDPTGDYLLANPPSAFHHTHQLHTATQYKHEKSNELSRCTIFVNALLQLSLLGRLRALPC</sequence>
<accession>W6NGL1</accession>
<evidence type="ECO:0000313" key="1">
    <source>
        <dbReference type="EMBL" id="CDL95895.1"/>
    </source>
</evidence>